<evidence type="ECO:0000313" key="4">
    <source>
        <dbReference type="Proteomes" id="UP001140272"/>
    </source>
</evidence>
<evidence type="ECO:0000313" key="1">
    <source>
        <dbReference type="EMBL" id="MCV7069790.1"/>
    </source>
</evidence>
<keyword evidence="2" id="KW-0436">Ligase</keyword>
<geneLocation type="plasmid" evidence="2 3">
    <name>unnamed</name>
</geneLocation>
<dbReference type="AlphaFoldDB" id="A0A9X3BP18"/>
<keyword evidence="3" id="KW-1185">Reference proteome</keyword>
<dbReference type="Proteomes" id="UP001055159">
    <property type="component" value="Plasmid unnamed"/>
</dbReference>
<accession>A0A9X3BP18</accession>
<keyword evidence="2" id="KW-0614">Plasmid</keyword>
<reference evidence="2" key="3">
    <citation type="submission" date="2022-08" db="EMBL/GenBank/DDBJ databases">
        <title>Whole genome sequencing of non-tuberculosis mycobacteria type-strains.</title>
        <authorList>
            <person name="Igarashi Y."/>
            <person name="Osugi A."/>
            <person name="Mitarai S."/>
        </authorList>
    </citation>
    <scope>NUCLEOTIDE SEQUENCE</scope>
    <source>
        <strain evidence="2">JCM 16372</strain>
        <plasmid evidence="2">unnamed</plasmid>
    </source>
</reference>
<dbReference type="EMBL" id="JACKRN010000154">
    <property type="protein sequence ID" value="MCV7069790.1"/>
    <property type="molecule type" value="Genomic_DNA"/>
</dbReference>
<name>A0A9X3BP18_9MYCO</name>
<evidence type="ECO:0000313" key="3">
    <source>
        <dbReference type="Proteomes" id="UP001055159"/>
    </source>
</evidence>
<protein>
    <submittedName>
        <fullName evidence="1">Uncharacterized protein</fullName>
    </submittedName>
</protein>
<dbReference type="Proteomes" id="UP001140272">
    <property type="component" value="Unassembled WGS sequence"/>
</dbReference>
<organism evidence="1 4">
    <name type="scientific">Mycolicibacterium rufum</name>
    <dbReference type="NCBI Taxonomy" id="318424"/>
    <lineage>
        <taxon>Bacteria</taxon>
        <taxon>Bacillati</taxon>
        <taxon>Actinomycetota</taxon>
        <taxon>Actinomycetes</taxon>
        <taxon>Mycobacteriales</taxon>
        <taxon>Mycobacteriaceae</taxon>
        <taxon>Mycolicibacterium</taxon>
    </lineage>
</organism>
<proteinExistence type="predicted"/>
<dbReference type="RefSeq" id="WP_052429189.1">
    <property type="nucleotide sequence ID" value="NZ_CP092428.2"/>
</dbReference>
<sequence length="187" mass="20170">MTNTTKTRTANPATLAANAPGLVAHTFIRLRGPQTGTVDVYDARTPHARVTMRLGTVLMTFWSASAAQGVLEAISAARATLVHLPPTSATAPDPYGQPAIAVEWTNRPQYAAVPQSRVLEDRRRTVKWTDVHTGPLTWQLLDHVAFNTLVGLLGEVHRVAVAVCLDGDDHRADPTCDTYVPVSATAR</sequence>
<gene>
    <name evidence="1" type="ORF">H7H73_04050</name>
    <name evidence="2" type="ORF">MJO55_28110</name>
</gene>
<dbReference type="GO" id="GO:0016874">
    <property type="term" value="F:ligase activity"/>
    <property type="evidence" value="ECO:0007669"/>
    <property type="project" value="UniProtKB-KW"/>
</dbReference>
<reference evidence="1" key="1">
    <citation type="submission" date="2020-07" db="EMBL/GenBank/DDBJ databases">
        <authorList>
            <person name="Pettersson B.M.F."/>
            <person name="Behra P.R.K."/>
            <person name="Ramesh M."/>
            <person name="Das S."/>
            <person name="Dasgupta S."/>
            <person name="Kirsebom L.A."/>
        </authorList>
    </citation>
    <scope>NUCLEOTIDE SEQUENCE</scope>
    <source>
        <strain evidence="1">DSM 45406</strain>
    </source>
</reference>
<evidence type="ECO:0000313" key="2">
    <source>
        <dbReference type="EMBL" id="ULP40012.1"/>
    </source>
</evidence>
<reference evidence="1" key="2">
    <citation type="journal article" date="2022" name="BMC Genomics">
        <title>Comparative genome analysis of mycobacteria focusing on tRNA and non-coding RNA.</title>
        <authorList>
            <person name="Behra P.R.K."/>
            <person name="Pettersson B.M.F."/>
            <person name="Ramesh M."/>
            <person name="Das S."/>
            <person name="Dasgupta S."/>
            <person name="Kirsebom L.A."/>
        </authorList>
    </citation>
    <scope>NUCLEOTIDE SEQUENCE</scope>
    <source>
        <strain evidence="1">DSM 45406</strain>
    </source>
</reference>
<dbReference type="EMBL" id="CP092428">
    <property type="protein sequence ID" value="ULP40012.1"/>
    <property type="molecule type" value="Genomic_DNA"/>
</dbReference>